<dbReference type="KEGG" id="dap:Dacet_0692"/>
<dbReference type="AlphaFoldDB" id="D4H4T4"/>
<evidence type="ECO:0000313" key="2">
    <source>
        <dbReference type="Proteomes" id="UP000002012"/>
    </source>
</evidence>
<organism evidence="1 2">
    <name type="scientific">Denitrovibrio acetiphilus (strain DSM 12809 / NBRC 114555 / N2460)</name>
    <dbReference type="NCBI Taxonomy" id="522772"/>
    <lineage>
        <taxon>Bacteria</taxon>
        <taxon>Pseudomonadati</taxon>
        <taxon>Deferribacterota</taxon>
        <taxon>Deferribacteres</taxon>
        <taxon>Deferribacterales</taxon>
        <taxon>Geovibrionaceae</taxon>
        <taxon>Denitrovibrio</taxon>
    </lineage>
</organism>
<dbReference type="PaxDb" id="522772-Dacet_0692"/>
<dbReference type="eggNOG" id="ENOG5033ENI">
    <property type="taxonomic scope" value="Bacteria"/>
</dbReference>
<proteinExistence type="predicted"/>
<reference evidence="1 2" key="1">
    <citation type="journal article" date="2010" name="Stand. Genomic Sci.">
        <title>Complete genome sequence of Denitrovibrio acetiphilus type strain (N2460).</title>
        <authorList>
            <person name="Kiss H."/>
            <person name="Lang E."/>
            <person name="Lapidus A."/>
            <person name="Copeland A."/>
            <person name="Nolan M."/>
            <person name="Glavina Del Rio T."/>
            <person name="Chen F."/>
            <person name="Lucas S."/>
            <person name="Tice H."/>
            <person name="Cheng J.F."/>
            <person name="Han C."/>
            <person name="Goodwin L."/>
            <person name="Pitluck S."/>
            <person name="Liolios K."/>
            <person name="Pati A."/>
            <person name="Ivanova N."/>
            <person name="Mavromatis K."/>
            <person name="Chen A."/>
            <person name="Palaniappan K."/>
            <person name="Land M."/>
            <person name="Hauser L."/>
            <person name="Chang Y.J."/>
            <person name="Jeffries C.D."/>
            <person name="Detter J.C."/>
            <person name="Brettin T."/>
            <person name="Spring S."/>
            <person name="Rohde M."/>
            <person name="Goker M."/>
            <person name="Woyke T."/>
            <person name="Bristow J."/>
            <person name="Eisen J.A."/>
            <person name="Markowitz V."/>
            <person name="Hugenholtz P."/>
            <person name="Kyrpides N.C."/>
            <person name="Klenk H.P."/>
        </authorList>
    </citation>
    <scope>NUCLEOTIDE SEQUENCE [LARGE SCALE GENOMIC DNA]</scope>
    <source>
        <strain evidence="2">DSM 12809 / NBRC 114555 / N2460</strain>
    </source>
</reference>
<dbReference type="Proteomes" id="UP000002012">
    <property type="component" value="Chromosome"/>
</dbReference>
<dbReference type="RefSeq" id="WP_013010019.1">
    <property type="nucleotide sequence ID" value="NC_013943.1"/>
</dbReference>
<dbReference type="InParanoid" id="D4H4T4"/>
<name>D4H4T4_DENA2</name>
<sequence>MYKNEMIEAIEKHGIDFTAKMLAEYINQKIPAEDVATQFVLEELEAASQGNEIAKQFALSSGFDEDDYVGAMENSFKEVDGADGPQQTLLKYCSILFFDMNLAVELRVRTVDNIMREWQLGKYAAVNNNFKLINIVNKSNFLDEGIFANINNDLNNSINQDCDVMILMAYGYARRTVSAGLYLQRIFNFEEYQHSKMVFISLQRQTGQTVEFQEEAASQAVELLQSYDNRLNRQTVSALISSIELNQVSDITCSNGFIEYEDILQMYYMS</sequence>
<dbReference type="HOGENOM" id="CLU_1029431_0_0_0"/>
<gene>
    <name evidence="1" type="ordered locus">Dacet_0692</name>
</gene>
<dbReference type="STRING" id="522772.Dacet_0692"/>
<keyword evidence="2" id="KW-1185">Reference proteome</keyword>
<dbReference type="EMBL" id="CP001968">
    <property type="protein sequence ID" value="ADD67478.1"/>
    <property type="molecule type" value="Genomic_DNA"/>
</dbReference>
<dbReference type="OrthoDB" id="981968at2"/>
<accession>D4H4T4</accession>
<protein>
    <submittedName>
        <fullName evidence="1">Uncharacterized protein</fullName>
    </submittedName>
</protein>
<evidence type="ECO:0000313" key="1">
    <source>
        <dbReference type="EMBL" id="ADD67478.1"/>
    </source>
</evidence>